<evidence type="ECO:0000256" key="6">
    <source>
        <dbReference type="RuleBase" id="RU003908"/>
    </source>
</evidence>
<comment type="caution">
    <text evidence="8">The sequence shown here is derived from an EMBL/GenBank/DDBJ whole genome shotgun (WGS) entry which is preliminary data.</text>
</comment>
<dbReference type="CDD" id="cd00148">
    <property type="entry name" value="PROF"/>
    <property type="match status" value="1"/>
</dbReference>
<dbReference type="PRINTS" id="PR01640">
    <property type="entry name" value="PROFILINPLNT"/>
</dbReference>
<keyword evidence="9" id="KW-1185">Reference proteome</keyword>
<dbReference type="FunFam" id="3.30.450.30:FF:000001">
    <property type="entry name" value="Profilin"/>
    <property type="match status" value="1"/>
</dbReference>
<keyword evidence="5 6" id="KW-0206">Cytoskeleton</keyword>
<dbReference type="SUPFAM" id="SSF55770">
    <property type="entry name" value="Profilin (actin-binding protein)"/>
    <property type="match status" value="1"/>
</dbReference>
<evidence type="ECO:0000313" key="9">
    <source>
        <dbReference type="Proteomes" id="UP000738359"/>
    </source>
</evidence>
<evidence type="ECO:0000256" key="3">
    <source>
        <dbReference type="ARBA" id="ARBA00022490"/>
    </source>
</evidence>
<keyword evidence="4 7" id="KW-0009">Actin-binding</keyword>
<evidence type="ECO:0000256" key="5">
    <source>
        <dbReference type="ARBA" id="ARBA00023212"/>
    </source>
</evidence>
<dbReference type="InterPro" id="IPR036140">
    <property type="entry name" value="PFN_sf"/>
</dbReference>
<evidence type="ECO:0000256" key="4">
    <source>
        <dbReference type="ARBA" id="ARBA00023203"/>
    </source>
</evidence>
<gene>
    <name evidence="8" type="ORF">BGZ70_007116</name>
</gene>
<accession>A0A9P6M3F7</accession>
<dbReference type="SMART" id="SM00392">
    <property type="entry name" value="PROF"/>
    <property type="match status" value="1"/>
</dbReference>
<dbReference type="InterPro" id="IPR027310">
    <property type="entry name" value="Profilin_CS"/>
</dbReference>
<dbReference type="PRINTS" id="PR00392">
    <property type="entry name" value="PROFILIN"/>
</dbReference>
<evidence type="ECO:0000313" key="8">
    <source>
        <dbReference type="EMBL" id="KAF9963896.1"/>
    </source>
</evidence>
<dbReference type="PANTHER" id="PTHR11604:SF0">
    <property type="entry name" value="PROFILIN"/>
    <property type="match status" value="1"/>
</dbReference>
<dbReference type="AlphaFoldDB" id="A0A9P6M3F7"/>
<proteinExistence type="inferred from homology"/>
<dbReference type="Proteomes" id="UP000738359">
    <property type="component" value="Unassembled WGS sequence"/>
</dbReference>
<dbReference type="Gene3D" id="3.30.450.30">
    <property type="entry name" value="Dynein light chain 2a, cytoplasmic"/>
    <property type="match status" value="1"/>
</dbReference>
<reference evidence="8" key="1">
    <citation type="journal article" date="2020" name="Fungal Divers.">
        <title>Resolving the Mortierellaceae phylogeny through synthesis of multi-gene phylogenetics and phylogenomics.</title>
        <authorList>
            <person name="Vandepol N."/>
            <person name="Liber J."/>
            <person name="Desiro A."/>
            <person name="Na H."/>
            <person name="Kennedy M."/>
            <person name="Barry K."/>
            <person name="Grigoriev I.V."/>
            <person name="Miller A.N."/>
            <person name="O'Donnell K."/>
            <person name="Stajich J.E."/>
            <person name="Bonito G."/>
        </authorList>
    </citation>
    <scope>NUCLEOTIDE SEQUENCE</scope>
    <source>
        <strain evidence="8">CK1249</strain>
    </source>
</reference>
<dbReference type="PANTHER" id="PTHR11604">
    <property type="entry name" value="PROFILIN"/>
    <property type="match status" value="1"/>
</dbReference>
<dbReference type="GO" id="GO:0005856">
    <property type="term" value="C:cytoskeleton"/>
    <property type="evidence" value="ECO:0007669"/>
    <property type="project" value="UniProtKB-SubCell"/>
</dbReference>
<organism evidence="8 9">
    <name type="scientific">Mortierella alpina</name>
    <name type="common">Oleaginous fungus</name>
    <name type="synonym">Mortierella renispora</name>
    <dbReference type="NCBI Taxonomy" id="64518"/>
    <lineage>
        <taxon>Eukaryota</taxon>
        <taxon>Fungi</taxon>
        <taxon>Fungi incertae sedis</taxon>
        <taxon>Mucoromycota</taxon>
        <taxon>Mortierellomycotina</taxon>
        <taxon>Mortierellomycetes</taxon>
        <taxon>Mortierellales</taxon>
        <taxon>Mortierellaceae</taxon>
        <taxon>Mortierella</taxon>
    </lineage>
</organism>
<dbReference type="GO" id="GO:0003785">
    <property type="term" value="F:actin monomer binding"/>
    <property type="evidence" value="ECO:0007669"/>
    <property type="project" value="TreeGrafter"/>
</dbReference>
<dbReference type="InterPro" id="IPR048278">
    <property type="entry name" value="PFN"/>
</dbReference>
<sequence>MSWQTYVDSNLVGTGKVAKAAIFGLDGSLWATSADFKVGGEEVKNLIAGFADTDNIAAKGLYFEGVKFVLLRSSADSIYARQGANGVCCCKTAKAVIVGYYNENIQSGDCTVTVEGLADYLRNSGF</sequence>
<dbReference type="EMBL" id="JAAAHY010000428">
    <property type="protein sequence ID" value="KAF9963896.1"/>
    <property type="molecule type" value="Genomic_DNA"/>
</dbReference>
<comment type="similarity">
    <text evidence="2 7">Belongs to the profilin family.</text>
</comment>
<keyword evidence="3" id="KW-0963">Cytoplasm</keyword>
<dbReference type="InterPro" id="IPR005455">
    <property type="entry name" value="PFN_euk"/>
</dbReference>
<evidence type="ECO:0000256" key="2">
    <source>
        <dbReference type="ARBA" id="ARBA00010058"/>
    </source>
</evidence>
<dbReference type="PROSITE" id="PS00414">
    <property type="entry name" value="PROFILIN"/>
    <property type="match status" value="1"/>
</dbReference>
<evidence type="ECO:0000256" key="1">
    <source>
        <dbReference type="ARBA" id="ARBA00004245"/>
    </source>
</evidence>
<evidence type="ECO:0000256" key="7">
    <source>
        <dbReference type="RuleBase" id="RU003909"/>
    </source>
</evidence>
<protein>
    <recommendedName>
        <fullName evidence="7">Profilin</fullName>
    </recommendedName>
</protein>
<comment type="subunit">
    <text evidence="6">Occurs in many kinds of cells as a complex with monomeric actin in a 1:1 ratio.</text>
</comment>
<dbReference type="GO" id="GO:0005938">
    <property type="term" value="C:cell cortex"/>
    <property type="evidence" value="ECO:0007669"/>
    <property type="project" value="TreeGrafter"/>
</dbReference>
<dbReference type="OrthoDB" id="421374at2759"/>
<dbReference type="Pfam" id="PF00235">
    <property type="entry name" value="Profilin"/>
    <property type="match status" value="1"/>
</dbReference>
<name>A0A9P6M3F7_MORAP</name>
<comment type="function">
    <text evidence="6">Binds to actin and affects the structure of the cytoskeleton. At high concentrations, profilin prevents the polymerization of actin, whereas it enhances it at low concentrations.</text>
</comment>
<comment type="subcellular location">
    <subcellularLocation>
        <location evidence="1">Cytoplasm</location>
        <location evidence="1">Cytoskeleton</location>
    </subcellularLocation>
</comment>